<dbReference type="Proteomes" id="UP000830925">
    <property type="component" value="Chromosome"/>
</dbReference>
<dbReference type="STRING" id="511.UZ73_11045"/>
<evidence type="ECO:0000259" key="1">
    <source>
        <dbReference type="Pfam" id="PF02627"/>
    </source>
</evidence>
<evidence type="ECO:0000313" key="4">
    <source>
        <dbReference type="EMBL" id="WBM38182.1"/>
    </source>
</evidence>
<dbReference type="InterPro" id="IPR004675">
    <property type="entry name" value="AhpD_core"/>
</dbReference>
<dbReference type="EMBL" id="CP095873">
    <property type="protein sequence ID" value="UPL21543.1"/>
    <property type="molecule type" value="Genomic_DNA"/>
</dbReference>
<dbReference type="PANTHER" id="PTHR35446:SF3">
    <property type="entry name" value="CMD DOMAIN-CONTAINING PROTEIN"/>
    <property type="match status" value="1"/>
</dbReference>
<dbReference type="EMBL" id="QEXO01000005">
    <property type="protein sequence ID" value="PWE12570.1"/>
    <property type="molecule type" value="Genomic_DNA"/>
</dbReference>
<dbReference type="Proteomes" id="UP001211866">
    <property type="component" value="Chromosome"/>
</dbReference>
<name>A0A0A2N703_ALCFA</name>
<dbReference type="AlphaFoldDB" id="A0A0A2N703"/>
<dbReference type="GeneID" id="96777193"/>
<dbReference type="Pfam" id="PF02627">
    <property type="entry name" value="CMD"/>
    <property type="match status" value="1"/>
</dbReference>
<proteinExistence type="predicted"/>
<gene>
    <name evidence="2" type="ORF">DF183_17475</name>
    <name evidence="4" type="ORF">M2J83_20720</name>
    <name evidence="3" type="ORF">MXF72_00235</name>
</gene>
<evidence type="ECO:0000313" key="2">
    <source>
        <dbReference type="EMBL" id="PWE12570.1"/>
    </source>
</evidence>
<dbReference type="InterPro" id="IPR003779">
    <property type="entry name" value="CMD-like"/>
</dbReference>
<dbReference type="NCBIfam" id="TIGR00778">
    <property type="entry name" value="ahpD_dom"/>
    <property type="match status" value="1"/>
</dbReference>
<dbReference type="GO" id="GO:0051920">
    <property type="term" value="F:peroxiredoxin activity"/>
    <property type="evidence" value="ECO:0007669"/>
    <property type="project" value="InterPro"/>
</dbReference>
<sequence length="186" mass="19762">MTRLTLHTVDSAPEAVKPALEKAVRGSGFLSNLLAILANAPVALQAYQDMSALNATASLSLVEREVVQLVAGTTHGCRFCVAGHTAIATNKAKLDPEILAALRARGFDQINDERLQALALFSRAVIDTRGQVSDQALADFRAAGYGDQQALEVITGIGLATICNFANNLARTPLNSQLEAYAWETP</sequence>
<reference evidence="4 6" key="4">
    <citation type="submission" date="2022-05" db="EMBL/GenBank/DDBJ databases">
        <title>Complete sequence of strain NY11312.</title>
        <authorList>
            <person name="Zhou D."/>
        </authorList>
    </citation>
    <scope>NUCLEOTIDE SEQUENCE [LARGE SCALE GENOMIC DNA]</scope>
    <source>
        <strain evidence="4 6">NY11312</strain>
    </source>
</reference>
<dbReference type="SUPFAM" id="SSF69118">
    <property type="entry name" value="AhpD-like"/>
    <property type="match status" value="1"/>
</dbReference>
<reference evidence="2 5" key="2">
    <citation type="submission" date="2018-05" db="EMBL/GenBank/DDBJ databases">
        <authorList>
            <person name="Lanie J.A."/>
            <person name="Ng W.-L."/>
            <person name="Kazmierczak K.M."/>
            <person name="Andrzejewski T.M."/>
            <person name="Davidsen T.M."/>
            <person name="Wayne K.J."/>
            <person name="Tettelin H."/>
            <person name="Glass J.I."/>
            <person name="Rusch D."/>
            <person name="Podicherti R."/>
            <person name="Tsui H.-C.T."/>
            <person name="Winkler M.E."/>
        </authorList>
    </citation>
    <scope>NUCLEOTIDE SEQUENCE [LARGE SCALE GENOMIC DNA]</scope>
    <source>
        <strain evidence="2 5">YBY</strain>
    </source>
</reference>
<dbReference type="RefSeq" id="WP_009462432.1">
    <property type="nucleotide sequence ID" value="NZ_CAXOJJ010000039.1"/>
</dbReference>
<dbReference type="EMBL" id="CP096916">
    <property type="protein sequence ID" value="WBM38182.1"/>
    <property type="molecule type" value="Genomic_DNA"/>
</dbReference>
<feature type="domain" description="Carboxymuconolactone decarboxylase-like" evidence="1">
    <location>
        <begin position="44"/>
        <end position="120"/>
    </location>
</feature>
<keyword evidence="6" id="KW-1185">Reference proteome</keyword>
<dbReference type="KEGG" id="afa:UZ73_11045"/>
<protein>
    <submittedName>
        <fullName evidence="2">Carboxymuconolactone decarboxylase family protein</fullName>
    </submittedName>
</protein>
<reference evidence="2 5" key="1">
    <citation type="submission" date="2018-05" db="EMBL/GenBank/DDBJ databases">
        <title>Genome Sequence of an Efficient Indole-Degrading Bacterium, Alcaligenes sp.YBY.</title>
        <authorList>
            <person name="Yang B."/>
        </authorList>
    </citation>
    <scope>NUCLEOTIDE SEQUENCE [LARGE SCALE GENOMIC DNA]</scope>
    <source>
        <strain evidence="2 5">YBY</strain>
    </source>
</reference>
<dbReference type="Proteomes" id="UP000245216">
    <property type="component" value="Unassembled WGS sequence"/>
</dbReference>
<evidence type="ECO:0000313" key="5">
    <source>
        <dbReference type="Proteomes" id="UP000245216"/>
    </source>
</evidence>
<evidence type="ECO:0000313" key="3">
    <source>
        <dbReference type="EMBL" id="UPL21543.1"/>
    </source>
</evidence>
<dbReference type="eggNOG" id="COG2128">
    <property type="taxonomic scope" value="Bacteria"/>
</dbReference>
<organism evidence="2 5">
    <name type="scientific">Alcaligenes faecalis</name>
    <dbReference type="NCBI Taxonomy" id="511"/>
    <lineage>
        <taxon>Bacteria</taxon>
        <taxon>Pseudomonadati</taxon>
        <taxon>Pseudomonadota</taxon>
        <taxon>Betaproteobacteria</taxon>
        <taxon>Burkholderiales</taxon>
        <taxon>Alcaligenaceae</taxon>
        <taxon>Alcaligenes</taxon>
    </lineage>
</organism>
<reference evidence="3" key="3">
    <citation type="submission" date="2022-04" db="EMBL/GenBank/DDBJ databases">
        <title>Genomic mining of Alcaligenes faecalis D334 producing ectoin and derivatives.</title>
        <authorList>
            <person name="Doan V.T."/>
            <person name="Quach N.T."/>
            <person name="Vu T.-H.-N."/>
            <person name="Phi Q.-T."/>
        </authorList>
    </citation>
    <scope>NUCLEOTIDE SEQUENCE</scope>
    <source>
        <strain evidence="3">D334</strain>
    </source>
</reference>
<dbReference type="PANTHER" id="PTHR35446">
    <property type="entry name" value="SI:CH211-175M2.5"/>
    <property type="match status" value="1"/>
</dbReference>
<dbReference type="Gene3D" id="1.20.1290.10">
    <property type="entry name" value="AhpD-like"/>
    <property type="match status" value="1"/>
</dbReference>
<accession>A0A0A2N703</accession>
<accession>A0A0M7GXT6</accession>
<evidence type="ECO:0000313" key="6">
    <source>
        <dbReference type="Proteomes" id="UP001211866"/>
    </source>
</evidence>
<dbReference type="InterPro" id="IPR029032">
    <property type="entry name" value="AhpD-like"/>
</dbReference>
<dbReference type="OrthoDB" id="9801997at2"/>